<organism evidence="1">
    <name type="scientific">Anguilla anguilla</name>
    <name type="common">European freshwater eel</name>
    <name type="synonym">Muraena anguilla</name>
    <dbReference type="NCBI Taxonomy" id="7936"/>
    <lineage>
        <taxon>Eukaryota</taxon>
        <taxon>Metazoa</taxon>
        <taxon>Chordata</taxon>
        <taxon>Craniata</taxon>
        <taxon>Vertebrata</taxon>
        <taxon>Euteleostomi</taxon>
        <taxon>Actinopterygii</taxon>
        <taxon>Neopterygii</taxon>
        <taxon>Teleostei</taxon>
        <taxon>Anguilliformes</taxon>
        <taxon>Anguillidae</taxon>
        <taxon>Anguilla</taxon>
    </lineage>
</organism>
<reference evidence="1" key="2">
    <citation type="journal article" date="2015" name="Fish Shellfish Immunol.">
        <title>Early steps in the European eel (Anguilla anguilla)-Vibrio vulnificus interaction in the gills: Role of the RtxA13 toxin.</title>
        <authorList>
            <person name="Callol A."/>
            <person name="Pajuelo D."/>
            <person name="Ebbesson L."/>
            <person name="Teles M."/>
            <person name="MacKenzie S."/>
            <person name="Amaro C."/>
        </authorList>
    </citation>
    <scope>NUCLEOTIDE SEQUENCE</scope>
</reference>
<dbReference type="AlphaFoldDB" id="A0A0E9VRX2"/>
<accession>A0A0E9VRX2</accession>
<sequence>MNHVEASQNTFSFIITEEGAGRNLNSVKSTLSTAM</sequence>
<dbReference type="EMBL" id="GBXM01027245">
    <property type="protein sequence ID" value="JAH81332.1"/>
    <property type="molecule type" value="Transcribed_RNA"/>
</dbReference>
<protein>
    <submittedName>
        <fullName evidence="1">Uncharacterized protein</fullName>
    </submittedName>
</protein>
<reference evidence="1" key="1">
    <citation type="submission" date="2014-11" db="EMBL/GenBank/DDBJ databases">
        <authorList>
            <person name="Amaro Gonzalez C."/>
        </authorList>
    </citation>
    <scope>NUCLEOTIDE SEQUENCE</scope>
</reference>
<proteinExistence type="predicted"/>
<name>A0A0E9VRX2_ANGAN</name>
<dbReference type="EMBL" id="GBXM01028437">
    <property type="protein sequence ID" value="JAH80140.1"/>
    <property type="molecule type" value="Transcribed_RNA"/>
</dbReference>
<evidence type="ECO:0000313" key="1">
    <source>
        <dbReference type="EMBL" id="JAH80140.1"/>
    </source>
</evidence>